<organism evidence="2 3">
    <name type="scientific">Malassezia restricta (strain ATCC 96810 / NBRC 103918 / CBS 7877)</name>
    <name type="common">Seborrheic dermatitis infection agent</name>
    <dbReference type="NCBI Taxonomy" id="425264"/>
    <lineage>
        <taxon>Eukaryota</taxon>
        <taxon>Fungi</taxon>
        <taxon>Dikarya</taxon>
        <taxon>Basidiomycota</taxon>
        <taxon>Ustilaginomycotina</taxon>
        <taxon>Malasseziomycetes</taxon>
        <taxon>Malasseziales</taxon>
        <taxon>Malasseziaceae</taxon>
        <taxon>Malassezia</taxon>
    </lineage>
</organism>
<accession>A0A3G2SCM8</accession>
<protein>
    <submittedName>
        <fullName evidence="2">RNase P subunit Pop3</fullName>
    </submittedName>
</protein>
<evidence type="ECO:0000313" key="3">
    <source>
        <dbReference type="Proteomes" id="UP000269793"/>
    </source>
</evidence>
<dbReference type="GO" id="GO:0006364">
    <property type="term" value="P:rRNA processing"/>
    <property type="evidence" value="ECO:0007669"/>
    <property type="project" value="InterPro"/>
</dbReference>
<dbReference type="Pfam" id="PF08228">
    <property type="entry name" value="RNase_P_pop3"/>
    <property type="match status" value="1"/>
</dbReference>
<feature type="compositionally biased region" description="Basic residues" evidence="1">
    <location>
        <begin position="7"/>
        <end position="17"/>
    </location>
</feature>
<dbReference type="GO" id="GO:0000171">
    <property type="term" value="F:ribonuclease MRP activity"/>
    <property type="evidence" value="ECO:0007669"/>
    <property type="project" value="TreeGrafter"/>
</dbReference>
<name>A0A3G2SCM8_MALR7</name>
<sequence>MVAQVHTKQHTQRHKANRDRPHGKDAKLIASMASGEKLSQRKRVFRPVLTSPFAVSWPRIPKADGDTVLHTLLEILCDEDGKRPQKSDPAYVVGVNAVSRQLESHIHTVRQNIPLDRSCLPRYLFVCVADMDPPVLVSHLPMLTGAYNAMCAGKLASSSDETVPTLWHPSERQAFCIPAVVLVPLPQGAEFLLSTALRVRRLSALMTTTALRGDQQDRLCTRIKQVLGPDTWQHGFRVPWLDQAGGLLPPHIKHVASSAPVTKGKKNAAQGRKPREHTPKV</sequence>
<dbReference type="GO" id="GO:0000172">
    <property type="term" value="C:ribonuclease MRP complex"/>
    <property type="evidence" value="ECO:0007669"/>
    <property type="project" value="TreeGrafter"/>
</dbReference>
<proteinExistence type="predicted"/>
<dbReference type="GO" id="GO:0034965">
    <property type="term" value="P:intronic box C/D snoRNA processing"/>
    <property type="evidence" value="ECO:0007669"/>
    <property type="project" value="TreeGrafter"/>
</dbReference>
<dbReference type="GO" id="GO:0008033">
    <property type="term" value="P:tRNA processing"/>
    <property type="evidence" value="ECO:0007669"/>
    <property type="project" value="InterPro"/>
</dbReference>
<dbReference type="STRING" id="425264.A0A3G2SCM8"/>
<dbReference type="VEuPathDB" id="FungiDB:DNF11_3397"/>
<dbReference type="GO" id="GO:0004526">
    <property type="term" value="F:ribonuclease P activity"/>
    <property type="evidence" value="ECO:0007669"/>
    <property type="project" value="TreeGrafter"/>
</dbReference>
<dbReference type="AlphaFoldDB" id="A0A3G2SCM8"/>
<dbReference type="OrthoDB" id="20109at2759"/>
<feature type="region of interest" description="Disordered" evidence="1">
    <location>
        <begin position="257"/>
        <end position="281"/>
    </location>
</feature>
<feature type="region of interest" description="Disordered" evidence="1">
    <location>
        <begin position="1"/>
        <end position="25"/>
    </location>
</feature>
<dbReference type="GO" id="GO:0005655">
    <property type="term" value="C:nucleolar ribonuclease P complex"/>
    <property type="evidence" value="ECO:0007669"/>
    <property type="project" value="TreeGrafter"/>
</dbReference>
<gene>
    <name evidence="2" type="ORF">DNF11_3397</name>
</gene>
<dbReference type="PANTHER" id="PTHR28272:SF1">
    <property type="entry name" value="RIBONUCLEASES P_MRP PROTEIN SUBUNIT POP3"/>
    <property type="match status" value="1"/>
</dbReference>
<dbReference type="InterPro" id="IPR013241">
    <property type="entry name" value="RNase_P_Pop3"/>
</dbReference>
<keyword evidence="3" id="KW-1185">Reference proteome</keyword>
<dbReference type="GO" id="GO:0005829">
    <property type="term" value="C:cytosol"/>
    <property type="evidence" value="ECO:0007669"/>
    <property type="project" value="TreeGrafter"/>
</dbReference>
<evidence type="ECO:0000313" key="2">
    <source>
        <dbReference type="EMBL" id="AYO44347.1"/>
    </source>
</evidence>
<dbReference type="EMBL" id="CP033153">
    <property type="protein sequence ID" value="AYO44347.1"/>
    <property type="molecule type" value="Genomic_DNA"/>
</dbReference>
<dbReference type="Proteomes" id="UP000269793">
    <property type="component" value="Chromosome VI"/>
</dbReference>
<dbReference type="PANTHER" id="PTHR28272">
    <property type="entry name" value="RIBONUCLEASES P/MRP PROTEIN SUBUNIT POP3"/>
    <property type="match status" value="1"/>
</dbReference>
<reference evidence="2 3" key="1">
    <citation type="submission" date="2018-10" db="EMBL/GenBank/DDBJ databases">
        <title>Complete genome sequence of Malassezia restricta CBS 7877.</title>
        <authorList>
            <person name="Morand S.C."/>
            <person name="Bertignac M."/>
            <person name="Iltis A."/>
            <person name="Kolder I."/>
            <person name="Pirovano W."/>
            <person name="Jourdain R."/>
            <person name="Clavaud C."/>
        </authorList>
    </citation>
    <scope>NUCLEOTIDE SEQUENCE [LARGE SCALE GENOMIC DNA]</scope>
    <source>
        <strain evidence="2 3">CBS 7877</strain>
    </source>
</reference>
<evidence type="ECO:0000256" key="1">
    <source>
        <dbReference type="SAM" id="MobiDB-lite"/>
    </source>
</evidence>